<sequence>MVTGMVWNLLLIDTTPLIQLLLVITELESNLLRKFKAPYIPEAYRQHIRERLDNTRYVISIYENGLNRILREQYALASNGGYRWSHTTMNLVERINSVLKGRAISHSLHLSRQYFIVVHKKRAKAEACINDGHIFYGLVTSKLHANQRASKISRLLILTGRMRYLKCVRCPVEWSMHLTYVDNIVTVVDRILCRHIYACCENRRVDWQMYVCDVYKMDQIRRVYKARFRLLENLTTWSVYYGSPFVPNSFLRRVTKGRPKMTYFLNEIDTRMLRGPRHCRQCGGEGHSCSRSRQHDGVSACSSA</sequence>
<comment type="caution">
    <text evidence="1">The sequence shown here is derived from an EMBL/GenBank/DDBJ whole genome shotgun (WGS) entry which is preliminary data.</text>
</comment>
<proteinExistence type="predicted"/>
<organism evidence="1 2">
    <name type="scientific">Arachis hypogaea</name>
    <name type="common">Peanut</name>
    <dbReference type="NCBI Taxonomy" id="3818"/>
    <lineage>
        <taxon>Eukaryota</taxon>
        <taxon>Viridiplantae</taxon>
        <taxon>Streptophyta</taxon>
        <taxon>Embryophyta</taxon>
        <taxon>Tracheophyta</taxon>
        <taxon>Spermatophyta</taxon>
        <taxon>Magnoliopsida</taxon>
        <taxon>eudicotyledons</taxon>
        <taxon>Gunneridae</taxon>
        <taxon>Pentapetalae</taxon>
        <taxon>rosids</taxon>
        <taxon>fabids</taxon>
        <taxon>Fabales</taxon>
        <taxon>Fabaceae</taxon>
        <taxon>Papilionoideae</taxon>
        <taxon>50 kb inversion clade</taxon>
        <taxon>dalbergioids sensu lato</taxon>
        <taxon>Dalbergieae</taxon>
        <taxon>Pterocarpus clade</taxon>
        <taxon>Arachis</taxon>
    </lineage>
</organism>
<keyword evidence="2" id="KW-1185">Reference proteome</keyword>
<reference evidence="1 2" key="1">
    <citation type="submission" date="2019-01" db="EMBL/GenBank/DDBJ databases">
        <title>Sequencing of cultivated peanut Arachis hypogaea provides insights into genome evolution and oil improvement.</title>
        <authorList>
            <person name="Chen X."/>
        </authorList>
    </citation>
    <scope>NUCLEOTIDE SEQUENCE [LARGE SCALE GENOMIC DNA]</scope>
    <source>
        <strain evidence="2">cv. Fuhuasheng</strain>
        <tissue evidence="1">Leaves</tissue>
    </source>
</reference>
<evidence type="ECO:0000313" key="2">
    <source>
        <dbReference type="Proteomes" id="UP000289738"/>
    </source>
</evidence>
<protein>
    <submittedName>
        <fullName evidence="1">Uncharacterized protein</fullName>
    </submittedName>
</protein>
<dbReference type="AlphaFoldDB" id="A0A444YZQ7"/>
<name>A0A444YZQ7_ARAHY</name>
<gene>
    <name evidence="1" type="ORF">Ahy_B05g074769</name>
</gene>
<evidence type="ECO:0000313" key="1">
    <source>
        <dbReference type="EMBL" id="RYR07422.1"/>
    </source>
</evidence>
<dbReference type="Proteomes" id="UP000289738">
    <property type="component" value="Chromosome B05"/>
</dbReference>
<dbReference type="EMBL" id="SDMP01000015">
    <property type="protein sequence ID" value="RYR07422.1"/>
    <property type="molecule type" value="Genomic_DNA"/>
</dbReference>
<accession>A0A444YZQ7</accession>